<dbReference type="Pfam" id="PF01979">
    <property type="entry name" value="Amidohydro_1"/>
    <property type="match status" value="1"/>
</dbReference>
<dbReference type="GO" id="GO:0004038">
    <property type="term" value="F:allantoinase activity"/>
    <property type="evidence" value="ECO:0007669"/>
    <property type="project" value="TreeGrafter"/>
</dbReference>
<dbReference type="Gene3D" id="3.20.20.140">
    <property type="entry name" value="Metal-dependent hydrolases"/>
    <property type="match status" value="2"/>
</dbReference>
<keyword evidence="3 5" id="KW-0378">Hydrolase</keyword>
<dbReference type="PANTHER" id="PTHR43668:SF2">
    <property type="entry name" value="ALLANTOINASE"/>
    <property type="match status" value="1"/>
</dbReference>
<protein>
    <submittedName>
        <fullName evidence="5">Dihydroorotase</fullName>
        <ecNumber evidence="5">3.5.2.3</ecNumber>
    </submittedName>
</protein>
<dbReference type="InterPro" id="IPR006680">
    <property type="entry name" value="Amidohydro-rel"/>
</dbReference>
<evidence type="ECO:0000313" key="5">
    <source>
        <dbReference type="EMBL" id="MPM32207.1"/>
    </source>
</evidence>
<dbReference type="InterPro" id="IPR002195">
    <property type="entry name" value="Dihydroorotase_CS"/>
</dbReference>
<reference evidence="5" key="1">
    <citation type="submission" date="2019-08" db="EMBL/GenBank/DDBJ databases">
        <authorList>
            <person name="Kucharzyk K."/>
            <person name="Murdoch R.W."/>
            <person name="Higgins S."/>
            <person name="Loffler F."/>
        </authorList>
    </citation>
    <scope>NUCLEOTIDE SEQUENCE</scope>
</reference>
<sequence>MKAALAGGYARLIAMANTSPVMETPALVETNQKKAAQLRLCRLTQAAAAGERLRDETPTDRAALSRVTNLFSNDGKTILSDEFMRQLLIDSAKYGFVVSTHCQPERKTVLRDIALLREVGGNLHVGHVSHAETVELIRRAKAEGLSLTCEVTPHHLIGAGLDYKVNPPLRSQADAHALVEGIQDGTIDCLATDHAPHTEADKANGAPGISNIEYAMQVYLKVFTENGIPLTRLSEMASLAPAKRLSLQAGLLLPGYPADVTILSVSEETVIQKDHMRSRSHNTPFDGWHVRGRVQTTIVEGEARYEYEKIG</sequence>
<name>A0A644YV40_9ZZZZ</name>
<accession>A0A644YV40</accession>
<dbReference type="PROSITE" id="PS00483">
    <property type="entry name" value="DIHYDROOROTASE_2"/>
    <property type="match status" value="1"/>
</dbReference>
<evidence type="ECO:0000256" key="2">
    <source>
        <dbReference type="ARBA" id="ARBA00022723"/>
    </source>
</evidence>
<dbReference type="InterPro" id="IPR050138">
    <property type="entry name" value="DHOase/Allantoinase_Hydrolase"/>
</dbReference>
<proteinExistence type="predicted"/>
<dbReference type="GO" id="GO:0006145">
    <property type="term" value="P:purine nucleobase catabolic process"/>
    <property type="evidence" value="ECO:0007669"/>
    <property type="project" value="TreeGrafter"/>
</dbReference>
<dbReference type="EC" id="3.5.2.3" evidence="5"/>
<gene>
    <name evidence="5" type="primary">pyrC_24</name>
    <name evidence="5" type="ORF">SDC9_78766</name>
</gene>
<evidence type="ECO:0000256" key="1">
    <source>
        <dbReference type="ARBA" id="ARBA00001947"/>
    </source>
</evidence>
<dbReference type="AlphaFoldDB" id="A0A644YV40"/>
<dbReference type="GO" id="GO:0005737">
    <property type="term" value="C:cytoplasm"/>
    <property type="evidence" value="ECO:0007669"/>
    <property type="project" value="TreeGrafter"/>
</dbReference>
<dbReference type="EMBL" id="VSSQ01006297">
    <property type="protein sequence ID" value="MPM32207.1"/>
    <property type="molecule type" value="Genomic_DNA"/>
</dbReference>
<dbReference type="GO" id="GO:0004151">
    <property type="term" value="F:dihydroorotase activity"/>
    <property type="evidence" value="ECO:0007669"/>
    <property type="project" value="UniProtKB-EC"/>
</dbReference>
<organism evidence="5">
    <name type="scientific">bioreactor metagenome</name>
    <dbReference type="NCBI Taxonomy" id="1076179"/>
    <lineage>
        <taxon>unclassified sequences</taxon>
        <taxon>metagenomes</taxon>
        <taxon>ecological metagenomes</taxon>
    </lineage>
</organism>
<evidence type="ECO:0000256" key="3">
    <source>
        <dbReference type="ARBA" id="ARBA00022801"/>
    </source>
</evidence>
<comment type="caution">
    <text evidence="5">The sequence shown here is derived from an EMBL/GenBank/DDBJ whole genome shotgun (WGS) entry which is preliminary data.</text>
</comment>
<dbReference type="SUPFAM" id="SSF51338">
    <property type="entry name" value="Composite domain of metallo-dependent hydrolases"/>
    <property type="match status" value="1"/>
</dbReference>
<comment type="cofactor">
    <cofactor evidence="1">
        <name>Zn(2+)</name>
        <dbReference type="ChEBI" id="CHEBI:29105"/>
    </cofactor>
</comment>
<dbReference type="GO" id="GO:0046872">
    <property type="term" value="F:metal ion binding"/>
    <property type="evidence" value="ECO:0007669"/>
    <property type="project" value="UniProtKB-KW"/>
</dbReference>
<dbReference type="InterPro" id="IPR032466">
    <property type="entry name" value="Metal_Hydrolase"/>
</dbReference>
<dbReference type="InterPro" id="IPR011059">
    <property type="entry name" value="Metal-dep_hydrolase_composite"/>
</dbReference>
<feature type="domain" description="Amidohydrolase-related" evidence="4">
    <location>
        <begin position="65"/>
        <end position="302"/>
    </location>
</feature>
<keyword evidence="2" id="KW-0479">Metal-binding</keyword>
<dbReference type="PANTHER" id="PTHR43668">
    <property type="entry name" value="ALLANTOINASE"/>
    <property type="match status" value="1"/>
</dbReference>
<dbReference type="SUPFAM" id="SSF51556">
    <property type="entry name" value="Metallo-dependent hydrolases"/>
    <property type="match status" value="1"/>
</dbReference>
<evidence type="ECO:0000259" key="4">
    <source>
        <dbReference type="Pfam" id="PF01979"/>
    </source>
</evidence>